<feature type="compositionally biased region" description="Basic residues" evidence="2">
    <location>
        <begin position="155"/>
        <end position="165"/>
    </location>
</feature>
<keyword evidence="4" id="KW-1185">Reference proteome</keyword>
<evidence type="ECO:0000256" key="1">
    <source>
        <dbReference type="SAM" id="Coils"/>
    </source>
</evidence>
<keyword evidence="1" id="KW-0175">Coiled coil</keyword>
<organism evidence="3 4">
    <name type="scientific">Lithospermum erythrorhizon</name>
    <name type="common">Purple gromwell</name>
    <name type="synonym">Lithospermum officinale var. erythrorhizon</name>
    <dbReference type="NCBI Taxonomy" id="34254"/>
    <lineage>
        <taxon>Eukaryota</taxon>
        <taxon>Viridiplantae</taxon>
        <taxon>Streptophyta</taxon>
        <taxon>Embryophyta</taxon>
        <taxon>Tracheophyta</taxon>
        <taxon>Spermatophyta</taxon>
        <taxon>Magnoliopsida</taxon>
        <taxon>eudicotyledons</taxon>
        <taxon>Gunneridae</taxon>
        <taxon>Pentapetalae</taxon>
        <taxon>asterids</taxon>
        <taxon>lamiids</taxon>
        <taxon>Boraginales</taxon>
        <taxon>Boraginaceae</taxon>
        <taxon>Boraginoideae</taxon>
        <taxon>Lithospermeae</taxon>
        <taxon>Lithospermum</taxon>
    </lineage>
</organism>
<dbReference type="Proteomes" id="UP001454036">
    <property type="component" value="Unassembled WGS sequence"/>
</dbReference>
<feature type="compositionally biased region" description="Basic and acidic residues" evidence="2">
    <location>
        <begin position="142"/>
        <end position="151"/>
    </location>
</feature>
<feature type="compositionally biased region" description="Low complexity" evidence="2">
    <location>
        <begin position="128"/>
        <end position="141"/>
    </location>
</feature>
<evidence type="ECO:0000313" key="4">
    <source>
        <dbReference type="Proteomes" id="UP001454036"/>
    </source>
</evidence>
<feature type="region of interest" description="Disordered" evidence="2">
    <location>
        <begin position="91"/>
        <end position="219"/>
    </location>
</feature>
<protein>
    <submittedName>
        <fullName evidence="3">Uncharacterized protein</fullName>
    </submittedName>
</protein>
<reference evidence="3 4" key="1">
    <citation type="submission" date="2024-01" db="EMBL/GenBank/DDBJ databases">
        <title>The complete chloroplast genome sequence of Lithospermum erythrorhizon: insights into the phylogenetic relationship among Boraginaceae species and the maternal lineages of purple gromwells.</title>
        <authorList>
            <person name="Okada T."/>
            <person name="Watanabe K."/>
        </authorList>
    </citation>
    <scope>NUCLEOTIDE SEQUENCE [LARGE SCALE GENOMIC DNA]</scope>
</reference>
<dbReference type="EMBL" id="BAABME010000511">
    <property type="protein sequence ID" value="GAA0143390.1"/>
    <property type="molecule type" value="Genomic_DNA"/>
</dbReference>
<gene>
    <name evidence="3" type="ORF">LIER_04085</name>
</gene>
<dbReference type="AlphaFoldDB" id="A0AAV3NZN9"/>
<accession>A0AAV3NZN9</accession>
<feature type="coiled-coil region" evidence="1">
    <location>
        <begin position="284"/>
        <end position="388"/>
    </location>
</feature>
<evidence type="ECO:0000256" key="2">
    <source>
        <dbReference type="SAM" id="MobiDB-lite"/>
    </source>
</evidence>
<proteinExistence type="predicted"/>
<evidence type="ECO:0000313" key="3">
    <source>
        <dbReference type="EMBL" id="GAA0143390.1"/>
    </source>
</evidence>
<sequence length="424" mass="45870">MAIPQEVADNIARKLNDAPGEGSLPFTEVLSAQPLAVRNLETAQANPDSTPSSTPAAPPHTSRAGASQPGTSANNTNDVLDVAQRCVEPKDFPFSTMAGECRPLFRKSKVRKVSTSSSTPARNEPSPSTATAAATSTSTAAKRPEPEEGRPKAFAPRKKHAAQRPKRIEHVTISEDLSTTSPSPPVPTDSVNPPSLDSVQEMPHLPSGSLNEDGADSGPRVSLGYSANFLNLPYTLPGGLRVTVDTTLWKKQDAFQASRPLILERALNASHSLACRSDALVNARAEAREEGRALRLQVQELVQKTEDLKGENEKLKTSLATAQKEKKEAQEQCIQEAEKLELLHTRYTRVEAENVGLNNRLKNAKMMADLSKKRADEIAQKLKEVEEEMPGQVQEAISFPRISGGKLARTRITACAVSPVLIRM</sequence>
<feature type="region of interest" description="Disordered" evidence="2">
    <location>
        <begin position="35"/>
        <end position="78"/>
    </location>
</feature>
<feature type="compositionally biased region" description="Polar residues" evidence="2">
    <location>
        <begin position="68"/>
        <end position="78"/>
    </location>
</feature>
<comment type="caution">
    <text evidence="3">The sequence shown here is derived from an EMBL/GenBank/DDBJ whole genome shotgun (WGS) entry which is preliminary data.</text>
</comment>
<name>A0AAV3NZN9_LITER</name>
<feature type="compositionally biased region" description="Low complexity" evidence="2">
    <location>
        <begin position="49"/>
        <end position="64"/>
    </location>
</feature>